<feature type="transmembrane region" description="Helical" evidence="7">
    <location>
        <begin position="167"/>
        <end position="188"/>
    </location>
</feature>
<keyword evidence="3" id="KW-0813">Transport</keyword>
<comment type="subcellular location">
    <subcellularLocation>
        <location evidence="1">Cell membrane</location>
        <topology evidence="1">Multi-pass membrane protein</topology>
    </subcellularLocation>
</comment>
<comment type="caution">
    <text evidence="9">The sequence shown here is derived from an EMBL/GenBank/DDBJ whole genome shotgun (WGS) entry which is preliminary data.</text>
</comment>
<feature type="transmembrane region" description="Helical" evidence="7">
    <location>
        <begin position="332"/>
        <end position="351"/>
    </location>
</feature>
<keyword evidence="5 7" id="KW-1133">Transmembrane helix</keyword>
<dbReference type="Proteomes" id="UP001197795">
    <property type="component" value="Unassembled WGS sequence"/>
</dbReference>
<dbReference type="PROSITE" id="PS50850">
    <property type="entry name" value="MFS"/>
    <property type="match status" value="1"/>
</dbReference>
<name>A0AAE3A4H7_9FIRM</name>
<evidence type="ECO:0000313" key="10">
    <source>
        <dbReference type="Proteomes" id="UP001197795"/>
    </source>
</evidence>
<dbReference type="RefSeq" id="WP_227063478.1">
    <property type="nucleotide sequence ID" value="NZ_JAJEPV010000073.1"/>
</dbReference>
<evidence type="ECO:0000256" key="1">
    <source>
        <dbReference type="ARBA" id="ARBA00004651"/>
    </source>
</evidence>
<accession>A0AAE3A4H7</accession>
<dbReference type="Pfam" id="PF07690">
    <property type="entry name" value="MFS_1"/>
    <property type="match status" value="1"/>
</dbReference>
<keyword evidence="10" id="KW-1185">Reference proteome</keyword>
<evidence type="ECO:0000313" key="9">
    <source>
        <dbReference type="EMBL" id="MCC2121314.1"/>
    </source>
</evidence>
<evidence type="ECO:0000256" key="3">
    <source>
        <dbReference type="ARBA" id="ARBA00022448"/>
    </source>
</evidence>
<evidence type="ECO:0000256" key="6">
    <source>
        <dbReference type="ARBA" id="ARBA00023136"/>
    </source>
</evidence>
<feature type="domain" description="Major facilitator superfamily (MFS) profile" evidence="8">
    <location>
        <begin position="11"/>
        <end position="387"/>
    </location>
</feature>
<feature type="transmembrane region" description="Helical" evidence="7">
    <location>
        <begin position="209"/>
        <end position="236"/>
    </location>
</feature>
<reference evidence="9 10" key="1">
    <citation type="submission" date="2021-10" db="EMBL/GenBank/DDBJ databases">
        <title>Anaerobic single-cell dispensing facilitates the cultivation of human gut bacteria.</title>
        <authorList>
            <person name="Afrizal A."/>
        </authorList>
    </citation>
    <scope>NUCLEOTIDE SEQUENCE [LARGE SCALE GENOMIC DNA]</scope>
    <source>
        <strain evidence="9 10">CLA-AA-H273</strain>
    </source>
</reference>
<feature type="transmembrane region" description="Helical" evidence="7">
    <location>
        <begin position="79"/>
        <end position="97"/>
    </location>
</feature>
<dbReference type="EMBL" id="JAJEPV010000073">
    <property type="protein sequence ID" value="MCC2121314.1"/>
    <property type="molecule type" value="Genomic_DNA"/>
</dbReference>
<evidence type="ECO:0000256" key="7">
    <source>
        <dbReference type="SAM" id="Phobius"/>
    </source>
</evidence>
<dbReference type="GO" id="GO:0005886">
    <property type="term" value="C:plasma membrane"/>
    <property type="evidence" value="ECO:0007669"/>
    <property type="project" value="UniProtKB-SubCell"/>
</dbReference>
<sequence length="392" mass="42641">MGARMEKSNRRIALIGFAILMVGLGISDSLRGIFSGIFQTHFALTAKGLSTIIAVSYAGNLCFLLAGGRIMDKIDRKKAFLGFLAVWMCAMLVFLLTDNYYALLVGMFLAMGASTLLNTSITLITPFIFATSPAMIVNVLFFTQGIGTSGGQSLIGNLANDFGGWKAVTGVLFAIGVLAFLIILKLQIPDSGEVKKAEKDRQGRKMKGNYLWIVMVVIFGVYFIAEHGMLNWFVIYGTNALGLEQGKAANYMALFFGGMTVGRLVFSPLVDRLKVFPSIALFSVISAVLYAAGIFSGALWMLSLAGLFCSIIYPTLVMAIGRLYDPSQVSTMSGLIISVASLFDIGFNYIYGDIAEKTGYGRSFLIMPAAMILFTLLFVLVFHKRILNREQA</sequence>
<dbReference type="InterPro" id="IPR011701">
    <property type="entry name" value="MFS"/>
</dbReference>
<feature type="transmembrane region" description="Helical" evidence="7">
    <location>
        <begin position="136"/>
        <end position="155"/>
    </location>
</feature>
<feature type="transmembrane region" description="Helical" evidence="7">
    <location>
        <begin position="12"/>
        <end position="34"/>
    </location>
</feature>
<feature type="transmembrane region" description="Helical" evidence="7">
    <location>
        <begin position="273"/>
        <end position="292"/>
    </location>
</feature>
<feature type="transmembrane region" description="Helical" evidence="7">
    <location>
        <begin position="46"/>
        <end position="67"/>
    </location>
</feature>
<proteinExistence type="inferred from homology"/>
<feature type="transmembrane region" description="Helical" evidence="7">
    <location>
        <begin position="103"/>
        <end position="129"/>
    </location>
</feature>
<dbReference type="Gene3D" id="1.20.1250.20">
    <property type="entry name" value="MFS general substrate transporter like domains"/>
    <property type="match status" value="1"/>
</dbReference>
<evidence type="ECO:0000256" key="5">
    <source>
        <dbReference type="ARBA" id="ARBA00022989"/>
    </source>
</evidence>
<evidence type="ECO:0000256" key="2">
    <source>
        <dbReference type="ARBA" id="ARBA00008335"/>
    </source>
</evidence>
<feature type="transmembrane region" description="Helical" evidence="7">
    <location>
        <begin position="363"/>
        <end position="382"/>
    </location>
</feature>
<dbReference type="InterPro" id="IPR020846">
    <property type="entry name" value="MFS_dom"/>
</dbReference>
<keyword evidence="6 7" id="KW-0472">Membrane</keyword>
<dbReference type="InterPro" id="IPR051788">
    <property type="entry name" value="MFS_Transporter"/>
</dbReference>
<dbReference type="AlphaFoldDB" id="A0AAE3A4H7"/>
<dbReference type="InterPro" id="IPR036259">
    <property type="entry name" value="MFS_trans_sf"/>
</dbReference>
<organism evidence="9 10">
    <name type="scientific">Waltera acetigignens</name>
    <dbReference type="NCBI Taxonomy" id="2981769"/>
    <lineage>
        <taxon>Bacteria</taxon>
        <taxon>Bacillati</taxon>
        <taxon>Bacillota</taxon>
        <taxon>Clostridia</taxon>
        <taxon>Lachnospirales</taxon>
        <taxon>Lachnospiraceae</taxon>
        <taxon>Waltera</taxon>
    </lineage>
</organism>
<keyword evidence="4 7" id="KW-0812">Transmembrane</keyword>
<dbReference type="SUPFAM" id="SSF103473">
    <property type="entry name" value="MFS general substrate transporter"/>
    <property type="match status" value="1"/>
</dbReference>
<dbReference type="GO" id="GO:0022857">
    <property type="term" value="F:transmembrane transporter activity"/>
    <property type="evidence" value="ECO:0007669"/>
    <property type="project" value="InterPro"/>
</dbReference>
<gene>
    <name evidence="9" type="ORF">LKD75_17300</name>
</gene>
<feature type="transmembrane region" description="Helical" evidence="7">
    <location>
        <begin position="248"/>
        <end position="266"/>
    </location>
</feature>
<dbReference type="PANTHER" id="PTHR23514:SF3">
    <property type="entry name" value="BYPASS OF STOP CODON PROTEIN 6"/>
    <property type="match status" value="1"/>
</dbReference>
<protein>
    <submittedName>
        <fullName evidence="9">MFS transporter</fullName>
    </submittedName>
</protein>
<evidence type="ECO:0000256" key="4">
    <source>
        <dbReference type="ARBA" id="ARBA00022692"/>
    </source>
</evidence>
<comment type="similarity">
    <text evidence="2">Belongs to the major facilitator superfamily.</text>
</comment>
<feature type="transmembrane region" description="Helical" evidence="7">
    <location>
        <begin position="298"/>
        <end position="320"/>
    </location>
</feature>
<evidence type="ECO:0000259" key="8">
    <source>
        <dbReference type="PROSITE" id="PS50850"/>
    </source>
</evidence>
<dbReference type="PANTHER" id="PTHR23514">
    <property type="entry name" value="BYPASS OF STOP CODON PROTEIN 6"/>
    <property type="match status" value="1"/>
</dbReference>